<protein>
    <submittedName>
        <fullName evidence="3">BTB/POZ domain-containing protein At1g21780-like</fullName>
    </submittedName>
</protein>
<accession>A0A6J2JJW6</accession>
<name>A0A6J2JJW6_BOMMA</name>
<gene>
    <name evidence="3" type="primary">LOC114242566</name>
</gene>
<dbReference type="InterPro" id="IPR000210">
    <property type="entry name" value="BTB/POZ_dom"/>
</dbReference>
<dbReference type="SMART" id="SM00225">
    <property type="entry name" value="BTB"/>
    <property type="match status" value="1"/>
</dbReference>
<dbReference type="Proteomes" id="UP000504629">
    <property type="component" value="Unplaced"/>
</dbReference>
<dbReference type="InterPro" id="IPR011333">
    <property type="entry name" value="SKP1/BTB/POZ_sf"/>
</dbReference>
<keyword evidence="2" id="KW-1185">Reference proteome</keyword>
<reference evidence="3" key="1">
    <citation type="submission" date="2025-08" db="UniProtKB">
        <authorList>
            <consortium name="RefSeq"/>
        </authorList>
    </citation>
    <scope>IDENTIFICATION</scope>
    <source>
        <tissue evidence="3">Silk gland</tissue>
    </source>
</reference>
<dbReference type="KEGG" id="bman:114242566"/>
<dbReference type="Pfam" id="PF00651">
    <property type="entry name" value="BTB"/>
    <property type="match status" value="1"/>
</dbReference>
<evidence type="ECO:0000259" key="1">
    <source>
        <dbReference type="PROSITE" id="PS50097"/>
    </source>
</evidence>
<dbReference type="SUPFAM" id="SSF54695">
    <property type="entry name" value="POZ domain"/>
    <property type="match status" value="1"/>
</dbReference>
<dbReference type="PROSITE" id="PS50097">
    <property type="entry name" value="BTB"/>
    <property type="match status" value="1"/>
</dbReference>
<dbReference type="GeneID" id="114242566"/>
<proteinExistence type="predicted"/>
<dbReference type="RefSeq" id="XP_028029563.1">
    <property type="nucleotide sequence ID" value="XM_028173762.1"/>
</dbReference>
<dbReference type="PANTHER" id="PTHR24413">
    <property type="entry name" value="SPECKLE-TYPE POZ PROTEIN"/>
    <property type="match status" value="1"/>
</dbReference>
<organism evidence="2 3">
    <name type="scientific">Bombyx mandarina</name>
    <name type="common">Wild silk moth</name>
    <name type="synonym">Wild silkworm</name>
    <dbReference type="NCBI Taxonomy" id="7092"/>
    <lineage>
        <taxon>Eukaryota</taxon>
        <taxon>Metazoa</taxon>
        <taxon>Ecdysozoa</taxon>
        <taxon>Arthropoda</taxon>
        <taxon>Hexapoda</taxon>
        <taxon>Insecta</taxon>
        <taxon>Pterygota</taxon>
        <taxon>Neoptera</taxon>
        <taxon>Endopterygota</taxon>
        <taxon>Lepidoptera</taxon>
        <taxon>Glossata</taxon>
        <taxon>Ditrysia</taxon>
        <taxon>Bombycoidea</taxon>
        <taxon>Bombycidae</taxon>
        <taxon>Bombycinae</taxon>
        <taxon>Bombyx</taxon>
    </lineage>
</organism>
<dbReference type="OrthoDB" id="684045at2759"/>
<dbReference type="Gene3D" id="3.30.710.10">
    <property type="entry name" value="Potassium Channel Kv1.1, Chain A"/>
    <property type="match status" value="1"/>
</dbReference>
<feature type="domain" description="BTB" evidence="1">
    <location>
        <begin position="202"/>
        <end position="270"/>
    </location>
</feature>
<evidence type="ECO:0000313" key="2">
    <source>
        <dbReference type="Proteomes" id="UP000504629"/>
    </source>
</evidence>
<dbReference type="AlphaFoldDB" id="A0A6J2JJW6"/>
<dbReference type="CDD" id="cd18186">
    <property type="entry name" value="BTB_POZ_ZBTB_KLHL-like"/>
    <property type="match status" value="1"/>
</dbReference>
<sequence>MEQLNNEAQTSSSGIPKEENRDIVLGHRSCKTCDAKWLCIENVYQKFHRPNYYDIGGTYYLEDLPDFWFTSKTEQVGDIFLLHIFIQRYCEGSFSISISYGSEMEIDKKQKIVRLTKSLKEYKFENTRENSNSTQIEGEPELGCLEYVSTYNFSNLDVGFMKNKSLYIAIAFPSPKILNLNVFDKLLTVHTFEGLLKNLEDADFTLVSEDGEKFRVHKAILAAHSDVFKAMFREETIESQKQLVKLVDVTAEDLKYLIEYLYTGYLKNLENADFVNLLMIADRYNLKGLRHLSQCALAEQLTIENAFYILAMADMYDSNYLKAESLKFIKKNKDTLKVNTFKDITNAELVRELFTYLVDED</sequence>
<dbReference type="Gene3D" id="1.25.40.420">
    <property type="match status" value="1"/>
</dbReference>
<evidence type="ECO:0000313" key="3">
    <source>
        <dbReference type="RefSeq" id="XP_028029563.1"/>
    </source>
</evidence>